<evidence type="ECO:0000313" key="2">
    <source>
        <dbReference type="EMBL" id="CAD5222343.1"/>
    </source>
</evidence>
<dbReference type="WBParaSite" id="BXY_1528100.1">
    <property type="protein sequence ID" value="BXY_1528100.1"/>
    <property type="gene ID" value="BXY_1528100"/>
</dbReference>
<dbReference type="Proteomes" id="UP000095284">
    <property type="component" value="Unplaced"/>
</dbReference>
<protein>
    <submittedName>
        <fullName evidence="2">(pine wood nematode) hypothetical protein</fullName>
    </submittedName>
</protein>
<keyword evidence="5" id="KW-1185">Reference proteome</keyword>
<dbReference type="EMBL" id="CAJFDI010000003">
    <property type="protein sequence ID" value="CAD5222343.1"/>
    <property type="molecule type" value="Genomic_DNA"/>
</dbReference>
<dbReference type="Proteomes" id="UP000582659">
    <property type="component" value="Unassembled WGS sequence"/>
</dbReference>
<dbReference type="eggNOG" id="ENOG502T0DJ">
    <property type="taxonomic scope" value="Eukaryota"/>
</dbReference>
<feature type="compositionally biased region" description="Polar residues" evidence="1">
    <location>
        <begin position="30"/>
        <end position="50"/>
    </location>
</feature>
<evidence type="ECO:0000256" key="1">
    <source>
        <dbReference type="SAM" id="MobiDB-lite"/>
    </source>
</evidence>
<evidence type="ECO:0000313" key="6">
    <source>
        <dbReference type="WBParaSite" id="BXY_1528100.1"/>
    </source>
</evidence>
<feature type="region of interest" description="Disordered" evidence="1">
    <location>
        <begin position="30"/>
        <end position="51"/>
    </location>
</feature>
<name>A0A1I7SQH0_BURXY</name>
<dbReference type="Proteomes" id="UP000659654">
    <property type="component" value="Unassembled WGS sequence"/>
</dbReference>
<evidence type="ECO:0000313" key="5">
    <source>
        <dbReference type="Proteomes" id="UP000659654"/>
    </source>
</evidence>
<dbReference type="AlphaFoldDB" id="A0A1I7SQH0"/>
<reference evidence="3" key="2">
    <citation type="submission" date="2020-08" db="EMBL/GenBank/DDBJ databases">
        <authorList>
            <person name="Kikuchi T."/>
        </authorList>
    </citation>
    <scope>NUCLEOTIDE SEQUENCE</scope>
    <source>
        <strain evidence="2">Ka4C1</strain>
    </source>
</reference>
<sequence>MAKRIWLTTNQGTEIGKDIKMSSNLVSKAGTFPNTSLPQSDQISTPTSATAPVLPGTPIRILKENTELLDLNGSDSLRPDESFASDSKRLDRTSSQLSSYMELNADILETASIVTSASEDEFRSQVAYLESQAQIEDDVFHGKVTVAVAEEAIFVEENMTVNRETSRYLSQVVNVFEIQLNDIQAVVQVEDGDVKANGYVTSVGLQERFKIRFGDVIREKSKLRATSPIPEYRLLDTNVLFNLQAHEGFTSLKIDVKELEIAISDIILSHLGPFFQVEQEEDEKFQLHLDLSDSRIQIKDSKKKNPLRITLGRLAIDDRAISEQNE</sequence>
<reference evidence="6" key="1">
    <citation type="submission" date="2016-11" db="UniProtKB">
        <authorList>
            <consortium name="WormBaseParasite"/>
        </authorList>
    </citation>
    <scope>IDENTIFICATION</scope>
</reference>
<proteinExistence type="predicted"/>
<evidence type="ECO:0000313" key="4">
    <source>
        <dbReference type="Proteomes" id="UP000095284"/>
    </source>
</evidence>
<gene>
    <name evidence="2" type="ORF">BXYJ_LOCUS7311</name>
</gene>
<evidence type="ECO:0000313" key="3">
    <source>
        <dbReference type="EMBL" id="CAG9109888.1"/>
    </source>
</evidence>
<dbReference type="OrthoDB" id="5847865at2759"/>
<dbReference type="EMBL" id="CAJFCV020000003">
    <property type="protein sequence ID" value="CAG9109888.1"/>
    <property type="molecule type" value="Genomic_DNA"/>
</dbReference>
<accession>A0A1I7SQH0</accession>
<organism evidence="4 6">
    <name type="scientific">Bursaphelenchus xylophilus</name>
    <name type="common">Pinewood nematode worm</name>
    <name type="synonym">Aphelenchoides xylophilus</name>
    <dbReference type="NCBI Taxonomy" id="6326"/>
    <lineage>
        <taxon>Eukaryota</taxon>
        <taxon>Metazoa</taxon>
        <taxon>Ecdysozoa</taxon>
        <taxon>Nematoda</taxon>
        <taxon>Chromadorea</taxon>
        <taxon>Rhabditida</taxon>
        <taxon>Tylenchina</taxon>
        <taxon>Tylenchomorpha</taxon>
        <taxon>Aphelenchoidea</taxon>
        <taxon>Aphelenchoididae</taxon>
        <taxon>Bursaphelenchus</taxon>
    </lineage>
</organism>